<keyword evidence="1" id="KW-0732">Signal</keyword>
<accession>A0ABS4BVI5</accession>
<protein>
    <submittedName>
        <fullName evidence="2">Uncharacterized protein</fullName>
    </submittedName>
</protein>
<evidence type="ECO:0000313" key="2">
    <source>
        <dbReference type="EMBL" id="MBP0904605.1"/>
    </source>
</evidence>
<reference evidence="2 3" key="1">
    <citation type="submission" date="2021-04" db="EMBL/GenBank/DDBJ databases">
        <title>Mariniflexile gromovii gen. nov., sp. nov., a gliding bacterium isolated from the sea urchin Strongylocentrotus intermedius.</title>
        <authorList>
            <person name="Ko S."/>
            <person name="Le V."/>
            <person name="Ahn C.-Y."/>
            <person name="Oh H.-M."/>
        </authorList>
    </citation>
    <scope>NUCLEOTIDE SEQUENCE [LARGE SCALE GENOMIC DNA]</scope>
    <source>
        <strain evidence="2 3">KCTC 12570</strain>
    </source>
</reference>
<keyword evidence="3" id="KW-1185">Reference proteome</keyword>
<dbReference type="RefSeq" id="WP_209655495.1">
    <property type="nucleotide sequence ID" value="NZ_JAGJCB010000011.1"/>
</dbReference>
<dbReference type="EMBL" id="JAGJCB010000011">
    <property type="protein sequence ID" value="MBP0904605.1"/>
    <property type="molecule type" value="Genomic_DNA"/>
</dbReference>
<feature type="chain" id="PRO_5046071344" evidence="1">
    <location>
        <begin position="31"/>
        <end position="111"/>
    </location>
</feature>
<gene>
    <name evidence="2" type="ORF">J8H85_12260</name>
</gene>
<evidence type="ECO:0000313" key="3">
    <source>
        <dbReference type="Proteomes" id="UP000670776"/>
    </source>
</evidence>
<comment type="caution">
    <text evidence="2">The sequence shown here is derived from an EMBL/GenBank/DDBJ whole genome shotgun (WGS) entry which is preliminary data.</text>
</comment>
<evidence type="ECO:0000256" key="1">
    <source>
        <dbReference type="SAM" id="SignalP"/>
    </source>
</evidence>
<organism evidence="2 3">
    <name type="scientific">Mariniflexile gromovii</name>
    <dbReference type="NCBI Taxonomy" id="362523"/>
    <lineage>
        <taxon>Bacteria</taxon>
        <taxon>Pseudomonadati</taxon>
        <taxon>Bacteroidota</taxon>
        <taxon>Flavobacteriia</taxon>
        <taxon>Flavobacteriales</taxon>
        <taxon>Flavobacteriaceae</taxon>
        <taxon>Mariniflexile</taxon>
    </lineage>
</organism>
<dbReference type="Proteomes" id="UP000670776">
    <property type="component" value="Unassembled WGS sequence"/>
</dbReference>
<sequence>MNKIKEHIVFKTITTALALLLLVPSGAKFAHIFAHHTHDICKGEKATHLHEVNTDCDFYKFKLSSTYYYVVSEYIGFIKTPSHSDPIITPYNYLKNHWQLPFSLRGPPVLV</sequence>
<proteinExistence type="predicted"/>
<feature type="signal peptide" evidence="1">
    <location>
        <begin position="1"/>
        <end position="30"/>
    </location>
</feature>
<name>A0ABS4BVI5_9FLAO</name>